<reference evidence="3 4" key="1">
    <citation type="submission" date="2019-05" db="EMBL/GenBank/DDBJ databases">
        <authorList>
            <person name="Narsing Rao M.P."/>
            <person name="Li W.J."/>
        </authorList>
    </citation>
    <scope>NUCLEOTIDE SEQUENCE [LARGE SCALE GENOMIC DNA]</scope>
    <source>
        <strain evidence="3 4">SYSU_K30003</strain>
    </source>
</reference>
<accession>A0A5R9GH02</accession>
<keyword evidence="4" id="KW-1185">Reference proteome</keyword>
<dbReference type="PANTHER" id="PTHR21240">
    <property type="entry name" value="2-AMINO-3-CARBOXYLMUCONATE-6-SEMIALDEHYDE DECARBOXYLASE"/>
    <property type="match status" value="1"/>
</dbReference>
<organism evidence="3 4">
    <name type="scientific">Paenibacillus antri</name>
    <dbReference type="NCBI Taxonomy" id="2582848"/>
    <lineage>
        <taxon>Bacteria</taxon>
        <taxon>Bacillati</taxon>
        <taxon>Bacillota</taxon>
        <taxon>Bacilli</taxon>
        <taxon>Bacillales</taxon>
        <taxon>Paenibacillaceae</taxon>
        <taxon>Paenibacillus</taxon>
    </lineage>
</organism>
<dbReference type="InterPro" id="IPR006680">
    <property type="entry name" value="Amidohydro-rel"/>
</dbReference>
<dbReference type="PANTHER" id="PTHR21240:SF28">
    <property type="entry name" value="ISO-OROTATE DECARBOXYLASE (EUROFUNG)"/>
    <property type="match status" value="1"/>
</dbReference>
<evidence type="ECO:0000313" key="4">
    <source>
        <dbReference type="Proteomes" id="UP000309676"/>
    </source>
</evidence>
<evidence type="ECO:0000256" key="1">
    <source>
        <dbReference type="ARBA" id="ARBA00023239"/>
    </source>
</evidence>
<protein>
    <submittedName>
        <fullName evidence="3">Amidohydrolase</fullName>
    </submittedName>
</protein>
<dbReference type="InterPro" id="IPR032466">
    <property type="entry name" value="Metal_Hydrolase"/>
</dbReference>
<dbReference type="OrthoDB" id="9777673at2"/>
<sequence length="357" mass="39887">MHATTTTATTIVDTDIHNEVLRQEDLLPYLPEAWHRQWMTAGTGIGMPYYSPVGVLRRDADPGNGGVPGSDPGVIVRDHLDRYGFRYGILNWGRALEMPIHPDPDYGNAVVSAHNEYMADAWLPADPRFRGSIVVNHADPQAAANEIDRMAGRPGFVQAIMCSAARLPFGQRCYHPIYEAAERNGLPVAIHPGTEGRGVSGAPTPSGYPTRYMEWHNILPANYMTHVNSLVCEGVFEKFPGLKFVCIEGGVSWLPALMWRMDKNYKGLRSSAPWLKKPPSEYIKERVYFTTQPIEEPGMPEHLHSILDMAGIEDRVMYSSDYPHWDFDPPNVVASAIPRAIRSKVMGGNAMELYRLE</sequence>
<dbReference type="InterPro" id="IPR032465">
    <property type="entry name" value="ACMSD"/>
</dbReference>
<dbReference type="SUPFAM" id="SSF51556">
    <property type="entry name" value="Metallo-dependent hydrolases"/>
    <property type="match status" value="1"/>
</dbReference>
<dbReference type="EMBL" id="VCIW01000004">
    <property type="protein sequence ID" value="TLS52624.1"/>
    <property type="molecule type" value="Genomic_DNA"/>
</dbReference>
<dbReference type="RefSeq" id="WP_138193615.1">
    <property type="nucleotide sequence ID" value="NZ_VCIW01000004.1"/>
</dbReference>
<evidence type="ECO:0000259" key="2">
    <source>
        <dbReference type="Pfam" id="PF04909"/>
    </source>
</evidence>
<dbReference type="GO" id="GO:0016787">
    <property type="term" value="F:hydrolase activity"/>
    <property type="evidence" value="ECO:0007669"/>
    <property type="project" value="UniProtKB-KW"/>
</dbReference>
<dbReference type="GO" id="GO:0005737">
    <property type="term" value="C:cytoplasm"/>
    <property type="evidence" value="ECO:0007669"/>
    <property type="project" value="TreeGrafter"/>
</dbReference>
<dbReference type="GO" id="GO:0019748">
    <property type="term" value="P:secondary metabolic process"/>
    <property type="evidence" value="ECO:0007669"/>
    <property type="project" value="TreeGrafter"/>
</dbReference>
<dbReference type="GO" id="GO:0016831">
    <property type="term" value="F:carboxy-lyase activity"/>
    <property type="evidence" value="ECO:0007669"/>
    <property type="project" value="InterPro"/>
</dbReference>
<feature type="domain" description="Amidohydrolase-related" evidence="2">
    <location>
        <begin position="108"/>
        <end position="356"/>
    </location>
</feature>
<keyword evidence="3" id="KW-0378">Hydrolase</keyword>
<comment type="caution">
    <text evidence="3">The sequence shown here is derived from an EMBL/GenBank/DDBJ whole genome shotgun (WGS) entry which is preliminary data.</text>
</comment>
<proteinExistence type="predicted"/>
<keyword evidence="1" id="KW-0456">Lyase</keyword>
<dbReference type="Proteomes" id="UP000309676">
    <property type="component" value="Unassembled WGS sequence"/>
</dbReference>
<name>A0A5R9GH02_9BACL</name>
<dbReference type="AlphaFoldDB" id="A0A5R9GH02"/>
<evidence type="ECO:0000313" key="3">
    <source>
        <dbReference type="EMBL" id="TLS52624.1"/>
    </source>
</evidence>
<dbReference type="Pfam" id="PF04909">
    <property type="entry name" value="Amidohydro_2"/>
    <property type="match status" value="1"/>
</dbReference>
<gene>
    <name evidence="3" type="ORF">FE782_08280</name>
</gene>
<dbReference type="Gene3D" id="3.20.20.140">
    <property type="entry name" value="Metal-dependent hydrolases"/>
    <property type="match status" value="1"/>
</dbReference>